<dbReference type="GO" id="GO:0050684">
    <property type="term" value="P:regulation of mRNA processing"/>
    <property type="evidence" value="ECO:0007669"/>
    <property type="project" value="TreeGrafter"/>
</dbReference>
<evidence type="ECO:0000256" key="10">
    <source>
        <dbReference type="SAM" id="MobiDB-lite"/>
    </source>
</evidence>
<keyword evidence="3" id="KW-0808">Transferase</keyword>
<dbReference type="SMART" id="SM00220">
    <property type="entry name" value="S_TKc"/>
    <property type="match status" value="1"/>
</dbReference>
<feature type="compositionally biased region" description="Basic and acidic residues" evidence="10">
    <location>
        <begin position="1"/>
        <end position="10"/>
    </location>
</feature>
<comment type="catalytic activity">
    <reaction evidence="7">
        <text>L-threonyl-[protein] + ATP = O-phospho-L-threonyl-[protein] + ADP + H(+)</text>
        <dbReference type="Rhea" id="RHEA:46608"/>
        <dbReference type="Rhea" id="RHEA-COMP:11060"/>
        <dbReference type="Rhea" id="RHEA-COMP:11605"/>
        <dbReference type="ChEBI" id="CHEBI:15378"/>
        <dbReference type="ChEBI" id="CHEBI:30013"/>
        <dbReference type="ChEBI" id="CHEBI:30616"/>
        <dbReference type="ChEBI" id="CHEBI:61977"/>
        <dbReference type="ChEBI" id="CHEBI:456216"/>
        <dbReference type="EC" id="2.7.11.1"/>
    </reaction>
</comment>
<dbReference type="RefSeq" id="XP_008718927.1">
    <property type="nucleotide sequence ID" value="XM_008720705.1"/>
</dbReference>
<dbReference type="GO" id="GO:0005524">
    <property type="term" value="F:ATP binding"/>
    <property type="evidence" value="ECO:0007669"/>
    <property type="project" value="UniProtKB-UniRule"/>
</dbReference>
<dbReference type="InterPro" id="IPR051334">
    <property type="entry name" value="SRPK"/>
</dbReference>
<evidence type="ECO:0000256" key="4">
    <source>
        <dbReference type="ARBA" id="ARBA00022741"/>
    </source>
</evidence>
<evidence type="ECO:0000256" key="9">
    <source>
        <dbReference type="PROSITE-ProRule" id="PRU10141"/>
    </source>
</evidence>
<feature type="region of interest" description="Disordered" evidence="10">
    <location>
        <begin position="1"/>
        <end position="20"/>
    </location>
</feature>
<dbReference type="eggNOG" id="KOG1290">
    <property type="taxonomic scope" value="Eukaryota"/>
</dbReference>
<dbReference type="InterPro" id="IPR011009">
    <property type="entry name" value="Kinase-like_dom_sf"/>
</dbReference>
<proteinExistence type="predicted"/>
<keyword evidence="2" id="KW-0723">Serine/threonine-protein kinase</keyword>
<name>W2RRJ1_CYPE1</name>
<dbReference type="HOGENOM" id="CLU_000288_81_2_1"/>
<evidence type="ECO:0000256" key="3">
    <source>
        <dbReference type="ARBA" id="ARBA00022679"/>
    </source>
</evidence>
<organism evidence="12 13">
    <name type="scientific">Cyphellophora europaea (strain CBS 101466)</name>
    <name type="common">Phialophora europaea</name>
    <dbReference type="NCBI Taxonomy" id="1220924"/>
    <lineage>
        <taxon>Eukaryota</taxon>
        <taxon>Fungi</taxon>
        <taxon>Dikarya</taxon>
        <taxon>Ascomycota</taxon>
        <taxon>Pezizomycotina</taxon>
        <taxon>Eurotiomycetes</taxon>
        <taxon>Chaetothyriomycetidae</taxon>
        <taxon>Chaetothyriales</taxon>
        <taxon>Cyphellophoraceae</taxon>
        <taxon>Cyphellophora</taxon>
    </lineage>
</organism>
<evidence type="ECO:0000259" key="11">
    <source>
        <dbReference type="PROSITE" id="PS50011"/>
    </source>
</evidence>
<evidence type="ECO:0000256" key="1">
    <source>
        <dbReference type="ARBA" id="ARBA00012513"/>
    </source>
</evidence>
<dbReference type="EC" id="2.7.11.1" evidence="1"/>
<evidence type="ECO:0000313" key="13">
    <source>
        <dbReference type="Proteomes" id="UP000030752"/>
    </source>
</evidence>
<evidence type="ECO:0000256" key="7">
    <source>
        <dbReference type="ARBA" id="ARBA00047899"/>
    </source>
</evidence>
<evidence type="ECO:0000256" key="8">
    <source>
        <dbReference type="ARBA" id="ARBA00048679"/>
    </source>
</evidence>
<accession>W2RRJ1</accession>
<dbReference type="InterPro" id="IPR000719">
    <property type="entry name" value="Prot_kinase_dom"/>
</dbReference>
<dbReference type="InterPro" id="IPR017441">
    <property type="entry name" value="Protein_kinase_ATP_BS"/>
</dbReference>
<dbReference type="EMBL" id="KB822722">
    <property type="protein sequence ID" value="ETN38338.1"/>
    <property type="molecule type" value="Genomic_DNA"/>
</dbReference>
<dbReference type="AlphaFoldDB" id="W2RRJ1"/>
<dbReference type="PROSITE" id="PS00107">
    <property type="entry name" value="PROTEIN_KINASE_ATP"/>
    <property type="match status" value="1"/>
</dbReference>
<dbReference type="GO" id="GO:0000245">
    <property type="term" value="P:spliceosomal complex assembly"/>
    <property type="evidence" value="ECO:0007669"/>
    <property type="project" value="TreeGrafter"/>
</dbReference>
<dbReference type="GO" id="GO:0004674">
    <property type="term" value="F:protein serine/threonine kinase activity"/>
    <property type="evidence" value="ECO:0007669"/>
    <property type="project" value="UniProtKB-KW"/>
</dbReference>
<dbReference type="STRING" id="1220924.W2RRJ1"/>
<dbReference type="Proteomes" id="UP000030752">
    <property type="component" value="Unassembled WGS sequence"/>
</dbReference>
<dbReference type="PANTHER" id="PTHR47634:SF9">
    <property type="entry name" value="PROTEIN KINASE DOMAIN-CONTAINING PROTEIN-RELATED"/>
    <property type="match status" value="1"/>
</dbReference>
<dbReference type="Pfam" id="PF00069">
    <property type="entry name" value="Pkinase"/>
    <property type="match status" value="1"/>
</dbReference>
<evidence type="ECO:0000256" key="6">
    <source>
        <dbReference type="ARBA" id="ARBA00022840"/>
    </source>
</evidence>
<comment type="catalytic activity">
    <reaction evidence="8">
        <text>L-seryl-[protein] + ATP = O-phospho-L-seryl-[protein] + ADP + H(+)</text>
        <dbReference type="Rhea" id="RHEA:17989"/>
        <dbReference type="Rhea" id="RHEA-COMP:9863"/>
        <dbReference type="Rhea" id="RHEA-COMP:11604"/>
        <dbReference type="ChEBI" id="CHEBI:15378"/>
        <dbReference type="ChEBI" id="CHEBI:29999"/>
        <dbReference type="ChEBI" id="CHEBI:30616"/>
        <dbReference type="ChEBI" id="CHEBI:83421"/>
        <dbReference type="ChEBI" id="CHEBI:456216"/>
        <dbReference type="EC" id="2.7.11.1"/>
    </reaction>
</comment>
<dbReference type="VEuPathDB" id="FungiDB:HMPREF1541_06373"/>
<protein>
    <recommendedName>
        <fullName evidence="1">non-specific serine/threonine protein kinase</fullName>
        <ecNumber evidence="1">2.7.11.1</ecNumber>
    </recommendedName>
</protein>
<dbReference type="PANTHER" id="PTHR47634">
    <property type="entry name" value="PROTEIN KINASE DOMAIN-CONTAINING PROTEIN-RELATED"/>
    <property type="match status" value="1"/>
</dbReference>
<gene>
    <name evidence="12" type="ORF">HMPREF1541_06373</name>
</gene>
<keyword evidence="6 9" id="KW-0067">ATP-binding</keyword>
<dbReference type="SUPFAM" id="SSF56112">
    <property type="entry name" value="Protein kinase-like (PK-like)"/>
    <property type="match status" value="1"/>
</dbReference>
<keyword evidence="13" id="KW-1185">Reference proteome</keyword>
<dbReference type="InParanoid" id="W2RRJ1"/>
<dbReference type="Gene3D" id="1.10.510.10">
    <property type="entry name" value="Transferase(Phosphotransferase) domain 1"/>
    <property type="match status" value="2"/>
</dbReference>
<keyword evidence="5" id="KW-0418">Kinase</keyword>
<evidence type="ECO:0000256" key="2">
    <source>
        <dbReference type="ARBA" id="ARBA00022527"/>
    </source>
</evidence>
<dbReference type="GeneID" id="19973712"/>
<reference evidence="12 13" key="1">
    <citation type="submission" date="2013-03" db="EMBL/GenBank/DDBJ databases">
        <title>The Genome Sequence of Phialophora europaea CBS 101466.</title>
        <authorList>
            <consortium name="The Broad Institute Genomics Platform"/>
            <person name="Cuomo C."/>
            <person name="de Hoog S."/>
            <person name="Gorbushina A."/>
            <person name="Walker B."/>
            <person name="Young S.K."/>
            <person name="Zeng Q."/>
            <person name="Gargeya S."/>
            <person name="Fitzgerald M."/>
            <person name="Haas B."/>
            <person name="Abouelleil A."/>
            <person name="Allen A.W."/>
            <person name="Alvarado L."/>
            <person name="Arachchi H.M."/>
            <person name="Berlin A.M."/>
            <person name="Chapman S.B."/>
            <person name="Gainer-Dewar J."/>
            <person name="Goldberg J."/>
            <person name="Griggs A."/>
            <person name="Gujja S."/>
            <person name="Hansen M."/>
            <person name="Howarth C."/>
            <person name="Imamovic A."/>
            <person name="Ireland A."/>
            <person name="Larimer J."/>
            <person name="McCowan C."/>
            <person name="Murphy C."/>
            <person name="Pearson M."/>
            <person name="Poon T.W."/>
            <person name="Priest M."/>
            <person name="Roberts A."/>
            <person name="Saif S."/>
            <person name="Shea T."/>
            <person name="Sisk P."/>
            <person name="Sykes S."/>
            <person name="Wortman J."/>
            <person name="Nusbaum C."/>
            <person name="Birren B."/>
        </authorList>
    </citation>
    <scope>NUCLEOTIDE SEQUENCE [LARGE SCALE GENOMIC DNA]</scope>
    <source>
        <strain evidence="12 13">CBS 101466</strain>
    </source>
</reference>
<dbReference type="PROSITE" id="PS50011">
    <property type="entry name" value="PROTEIN_KINASE_DOM"/>
    <property type="match status" value="1"/>
</dbReference>
<dbReference type="OrthoDB" id="5979581at2759"/>
<evidence type="ECO:0000313" key="12">
    <source>
        <dbReference type="EMBL" id="ETN38338.1"/>
    </source>
</evidence>
<feature type="domain" description="Protein kinase" evidence="11">
    <location>
        <begin position="62"/>
        <end position="548"/>
    </location>
</feature>
<feature type="binding site" evidence="9">
    <location>
        <position position="91"/>
    </location>
    <ligand>
        <name>ATP</name>
        <dbReference type="ChEBI" id="CHEBI:30616"/>
    </ligand>
</feature>
<evidence type="ECO:0000256" key="5">
    <source>
        <dbReference type="ARBA" id="ARBA00022777"/>
    </source>
</evidence>
<dbReference type="Gene3D" id="3.30.200.20">
    <property type="entry name" value="Phosphorylase Kinase, domain 1"/>
    <property type="match status" value="1"/>
</dbReference>
<keyword evidence="4 9" id="KW-0547">Nucleotide-binding</keyword>
<sequence length="578" mass="65451">MSNSSDEARLGAKPPASDEGANEVQYAHRYMLPPCDCEDLEESYQPGGLHPVVIGECIANRYHIVHKLGVGSSAVVWLARDQSHDRYVALKMLNSSWSSESGARELIAYNYLQSLLPAKQQDLMVPLYDSFEIEGPNGKHLCLTLGVSGPSLSSIITRSASHQLRPDVAQLLARELTYNLNLIHKAGVIYNDFSPNNILFKLNNDVNELSIEELYEAFGQPEAFEVQASNATEDFTRTHAPTYVYPALDFTRPEALKFVNPGLTLIDFAEVRYVRGPETDAKHGVTIHYTDPESLFWNEKPVQASDVWSLACILFELRGNDTLITSGVRGAEDVKNGMIRLIGALPDDWRNRREDQLRAEAEVAGIKIIEHGERTDTPPDFDFSDFDWSGMDRQMAELDAQSRERERKSRTAVSRVISAISKLRRAVRSLFRRNSQHEPFIPPPLSIGEGLPMVSLSLEDAVKSIGKWTDWCHMTVEERMEKLVAVRQILHSLGEEPVTREECDTGQTPHAPLSGEEAVDFIDLLSSMLKWHRSDRATLDDVLKHPWFTKDYGHDTEKPWLEKYHRGYIYYVNGKRWI</sequence>